<dbReference type="EMBL" id="JADCUA010000029">
    <property type="protein sequence ID" value="KAH9830766.1"/>
    <property type="molecule type" value="Genomic_DNA"/>
</dbReference>
<protein>
    <submittedName>
        <fullName evidence="1">Uncharacterized protein</fullName>
    </submittedName>
</protein>
<proteinExistence type="predicted"/>
<reference evidence="1 2" key="1">
    <citation type="journal article" date="2021" name="Environ. Microbiol.">
        <title>Gene family expansions and transcriptome signatures uncover fungal adaptations to wood decay.</title>
        <authorList>
            <person name="Hage H."/>
            <person name="Miyauchi S."/>
            <person name="Viragh M."/>
            <person name="Drula E."/>
            <person name="Min B."/>
            <person name="Chaduli D."/>
            <person name="Navarro D."/>
            <person name="Favel A."/>
            <person name="Norest M."/>
            <person name="Lesage-Meessen L."/>
            <person name="Balint B."/>
            <person name="Merenyi Z."/>
            <person name="de Eugenio L."/>
            <person name="Morin E."/>
            <person name="Martinez A.T."/>
            <person name="Baldrian P."/>
            <person name="Stursova M."/>
            <person name="Martinez M.J."/>
            <person name="Novotny C."/>
            <person name="Magnuson J.K."/>
            <person name="Spatafora J.W."/>
            <person name="Maurice S."/>
            <person name="Pangilinan J."/>
            <person name="Andreopoulos W."/>
            <person name="LaButti K."/>
            <person name="Hundley H."/>
            <person name="Na H."/>
            <person name="Kuo A."/>
            <person name="Barry K."/>
            <person name="Lipzen A."/>
            <person name="Henrissat B."/>
            <person name="Riley R."/>
            <person name="Ahrendt S."/>
            <person name="Nagy L.G."/>
            <person name="Grigoriev I.V."/>
            <person name="Martin F."/>
            <person name="Rosso M.N."/>
        </authorList>
    </citation>
    <scope>NUCLEOTIDE SEQUENCE [LARGE SCALE GENOMIC DNA]</scope>
    <source>
        <strain evidence="1 2">CIRM-BRFM 1785</strain>
    </source>
</reference>
<sequence length="85" mass="9396">MATPGGSLSGALAAPVLVRAWPATSPLWTCQRVEYVLSFFEQLGLIVRIRYAREAQHATEARVYRALSLRDDPRDSIHTARGATQ</sequence>
<dbReference type="Proteomes" id="UP000814176">
    <property type="component" value="Unassembled WGS sequence"/>
</dbReference>
<keyword evidence="2" id="KW-1185">Reference proteome</keyword>
<dbReference type="RefSeq" id="XP_047774027.1">
    <property type="nucleotide sequence ID" value="XM_047917801.1"/>
</dbReference>
<accession>A0ABQ8K1X4</accession>
<name>A0ABQ8K1X4_9APHY</name>
<organism evidence="1 2">
    <name type="scientific">Rhodofomes roseus</name>
    <dbReference type="NCBI Taxonomy" id="34475"/>
    <lineage>
        <taxon>Eukaryota</taxon>
        <taxon>Fungi</taxon>
        <taxon>Dikarya</taxon>
        <taxon>Basidiomycota</taxon>
        <taxon>Agaricomycotina</taxon>
        <taxon>Agaricomycetes</taxon>
        <taxon>Polyporales</taxon>
        <taxon>Rhodofomes</taxon>
    </lineage>
</organism>
<gene>
    <name evidence="1" type="ORF">C8Q71DRAFT_321573</name>
</gene>
<comment type="caution">
    <text evidence="1">The sequence shown here is derived from an EMBL/GenBank/DDBJ whole genome shotgun (WGS) entry which is preliminary data.</text>
</comment>
<evidence type="ECO:0000313" key="1">
    <source>
        <dbReference type="EMBL" id="KAH9830766.1"/>
    </source>
</evidence>
<dbReference type="GeneID" id="71998533"/>
<evidence type="ECO:0000313" key="2">
    <source>
        <dbReference type="Proteomes" id="UP000814176"/>
    </source>
</evidence>